<reference evidence="1 2" key="1">
    <citation type="submission" date="2014-02" db="EMBL/GenBank/DDBJ databases">
        <authorList>
            <person name="Sears C."/>
            <person name="Carroll K."/>
            <person name="Sack B.R."/>
            <person name="Qadri F."/>
            <person name="Myers L.L."/>
            <person name="Chung G.-T."/>
            <person name="Escheverria P."/>
            <person name="Fraser C.M."/>
            <person name="Sadzewicz L."/>
            <person name="Shefchek K.A."/>
            <person name="Tallon L."/>
            <person name="Das S.P."/>
            <person name="Daugherty S."/>
            <person name="Mongodin E.F."/>
        </authorList>
    </citation>
    <scope>NUCLEOTIDE SEQUENCE [LARGE SCALE GENOMIC DNA]</scope>
    <source>
        <strain evidence="1 2">3976T8</strain>
    </source>
</reference>
<protein>
    <submittedName>
        <fullName evidence="1">Uncharacterized protein</fullName>
    </submittedName>
</protein>
<accession>A0A016CMY7</accession>
<dbReference type="EMBL" id="JGDS01000055">
    <property type="protein sequence ID" value="EXZ72794.1"/>
    <property type="molecule type" value="Genomic_DNA"/>
</dbReference>
<evidence type="ECO:0000313" key="1">
    <source>
        <dbReference type="EMBL" id="EXZ72794.1"/>
    </source>
</evidence>
<organism evidence="1 2">
    <name type="scientific">Bacteroides fragilis str. 3976T8</name>
    <dbReference type="NCBI Taxonomy" id="1339314"/>
    <lineage>
        <taxon>Bacteria</taxon>
        <taxon>Pseudomonadati</taxon>
        <taxon>Bacteroidota</taxon>
        <taxon>Bacteroidia</taxon>
        <taxon>Bacteroidales</taxon>
        <taxon>Bacteroidaceae</taxon>
        <taxon>Bacteroides</taxon>
    </lineage>
</organism>
<comment type="caution">
    <text evidence="1">The sequence shown here is derived from an EMBL/GenBank/DDBJ whole genome shotgun (WGS) entry which is preliminary data.</text>
</comment>
<dbReference type="Proteomes" id="UP000020938">
    <property type="component" value="Unassembled WGS sequence"/>
</dbReference>
<evidence type="ECO:0000313" key="2">
    <source>
        <dbReference type="Proteomes" id="UP000020938"/>
    </source>
</evidence>
<name>A0A016CMY7_BACFG</name>
<dbReference type="PATRIC" id="fig|1339314.3.peg.2994"/>
<proteinExistence type="predicted"/>
<dbReference type="AlphaFoldDB" id="A0A016CMY7"/>
<sequence>MNANRKIFLKLPAQNVYFCVCTAELEELKSLVLLQSPAVEETDGLIPFMHDISLN</sequence>
<gene>
    <name evidence="1" type="ORF">M123_2820</name>
</gene>